<dbReference type="Gene3D" id="1.10.1410.40">
    <property type="match status" value="1"/>
</dbReference>
<accession>A0A8S3V2N0</accession>
<dbReference type="InterPro" id="IPR046903">
    <property type="entry name" value="Mab-21-like_nuc_Trfase"/>
</dbReference>
<sequence>MFAGDCRRRNEELDIKLSYTPASEPESHGLNNTKMHVSHPHKKPCQTNQSLKDKKSHLHETQMRTGNQAESGERNATMYMDRLFKNVNLNTKISCSKRNKMKSKRNLLSTGPSCQQESSSNHLIDIEEDDIIERLDLIICYTVAQGESFIRLNSECQKLSSSNPTGIEKEDCIAEMTNLVVNAYGLGETYFGIGPECEQFSRNDPTEINQDIYRTEIANLIDNTLTQEGLSVPGSDGDCTIFAPNIKVLEKIEEYDNTYPGIQVLRFPDEGHPGYSKLHVMDFSNHGPAFTCNMSFENVELFLQKAGTGTQIYNPNKESLESDIVFCIKSKRWPNEALEWTTRRRPSNWPPKELFNRIINAGYLLAAVGSKESEESEFQWRVSFNKAEQLIIESFNETQIHCIFLLKFLKIDYLSKTAGKNITSYTLKKCNVLVS</sequence>
<evidence type="ECO:0000313" key="4">
    <source>
        <dbReference type="Proteomes" id="UP000683360"/>
    </source>
</evidence>
<gene>
    <name evidence="3" type="ORF">MEDL_62274</name>
</gene>
<comment type="caution">
    <text evidence="3">The sequence shown here is derived from an EMBL/GenBank/DDBJ whole genome shotgun (WGS) entry which is preliminary data.</text>
</comment>
<dbReference type="PANTHER" id="PTHR10656">
    <property type="entry name" value="CELL FATE DETERMINING PROTEIN MAB21-RELATED"/>
    <property type="match status" value="1"/>
</dbReference>
<feature type="region of interest" description="Disordered" evidence="1">
    <location>
        <begin position="17"/>
        <end position="74"/>
    </location>
</feature>
<protein>
    <recommendedName>
        <fullName evidence="2">Mab-21-like nucleotidyltransferase domain-containing protein</fullName>
    </recommendedName>
</protein>
<evidence type="ECO:0000259" key="2">
    <source>
        <dbReference type="Pfam" id="PF03281"/>
    </source>
</evidence>
<keyword evidence="4" id="KW-1185">Reference proteome</keyword>
<feature type="domain" description="Mab-21-like nucleotidyltransferase" evidence="2">
    <location>
        <begin position="283"/>
        <end position="393"/>
    </location>
</feature>
<feature type="region of interest" description="Disordered" evidence="1">
    <location>
        <begin position="100"/>
        <end position="120"/>
    </location>
</feature>
<proteinExistence type="predicted"/>
<reference evidence="3" key="1">
    <citation type="submission" date="2021-03" db="EMBL/GenBank/DDBJ databases">
        <authorList>
            <person name="Bekaert M."/>
        </authorList>
    </citation>
    <scope>NUCLEOTIDE SEQUENCE</scope>
</reference>
<dbReference type="Proteomes" id="UP000683360">
    <property type="component" value="Unassembled WGS sequence"/>
</dbReference>
<feature type="compositionally biased region" description="Polar residues" evidence="1">
    <location>
        <begin position="106"/>
        <end position="120"/>
    </location>
</feature>
<organism evidence="3 4">
    <name type="scientific">Mytilus edulis</name>
    <name type="common">Blue mussel</name>
    <dbReference type="NCBI Taxonomy" id="6550"/>
    <lineage>
        <taxon>Eukaryota</taxon>
        <taxon>Metazoa</taxon>
        <taxon>Spiralia</taxon>
        <taxon>Lophotrochozoa</taxon>
        <taxon>Mollusca</taxon>
        <taxon>Bivalvia</taxon>
        <taxon>Autobranchia</taxon>
        <taxon>Pteriomorphia</taxon>
        <taxon>Mytilida</taxon>
        <taxon>Mytiloidea</taxon>
        <taxon>Mytilidae</taxon>
        <taxon>Mytilinae</taxon>
        <taxon>Mytilus</taxon>
    </lineage>
</organism>
<name>A0A8S3V2N0_MYTED</name>
<dbReference type="OrthoDB" id="6103890at2759"/>
<dbReference type="EMBL" id="CAJPWZ010003055">
    <property type="protein sequence ID" value="CAG2250580.1"/>
    <property type="molecule type" value="Genomic_DNA"/>
</dbReference>
<dbReference type="PANTHER" id="PTHR10656:SF69">
    <property type="entry name" value="MAB-21-LIKE HHH_H2TH-LIKE DOMAIN-CONTAINING PROTEIN"/>
    <property type="match status" value="1"/>
</dbReference>
<dbReference type="AlphaFoldDB" id="A0A8S3V2N0"/>
<evidence type="ECO:0000256" key="1">
    <source>
        <dbReference type="SAM" id="MobiDB-lite"/>
    </source>
</evidence>
<evidence type="ECO:0000313" key="3">
    <source>
        <dbReference type="EMBL" id="CAG2250580.1"/>
    </source>
</evidence>
<dbReference type="Pfam" id="PF03281">
    <property type="entry name" value="Mab-21"/>
    <property type="match status" value="1"/>
</dbReference>